<keyword evidence="1" id="KW-1133">Transmembrane helix</keyword>
<evidence type="ECO:0000256" key="1">
    <source>
        <dbReference type="SAM" id="Phobius"/>
    </source>
</evidence>
<dbReference type="Proteomes" id="UP000074294">
    <property type="component" value="Unassembled WGS sequence"/>
</dbReference>
<feature type="transmembrane region" description="Helical" evidence="1">
    <location>
        <begin position="88"/>
        <end position="112"/>
    </location>
</feature>
<dbReference type="PANTHER" id="PTHR36007">
    <property type="entry name" value="TRANSPORT PROTEIN-RELATED"/>
    <property type="match status" value="1"/>
</dbReference>
<keyword evidence="1" id="KW-0812">Transmembrane</keyword>
<proteinExistence type="predicted"/>
<organism evidence="2 3">
    <name type="scientific">Hadarchaeum yellowstonense</name>
    <dbReference type="NCBI Taxonomy" id="1776334"/>
    <lineage>
        <taxon>Archaea</taxon>
        <taxon>Methanobacteriati</taxon>
        <taxon>Candidatus Hadarchaeota</taxon>
        <taxon>Candidatus Hadarchaeia</taxon>
        <taxon>Candidatus Hadarchaeales</taxon>
        <taxon>Candidatus Hadarchaeaceae</taxon>
        <taxon>Candidatus Hadarchaeum</taxon>
    </lineage>
</organism>
<protein>
    <recommendedName>
        <fullName evidence="4">Ligand-binding protein SH3</fullName>
    </recommendedName>
</protein>
<evidence type="ECO:0008006" key="4">
    <source>
        <dbReference type="Google" id="ProtNLM"/>
    </source>
</evidence>
<accession>A0A147JS39</accession>
<feature type="transmembrane region" description="Helical" evidence="1">
    <location>
        <begin position="124"/>
        <end position="146"/>
    </location>
</feature>
<dbReference type="STRING" id="1776334.APZ16_04720"/>
<feature type="transmembrane region" description="Helical" evidence="1">
    <location>
        <begin position="36"/>
        <end position="59"/>
    </location>
</feature>
<sequence>MMEWLSFLLSLVPFLELRFSIPLATVYNPHIPPATIFAICVILNLLAIPIAYLLLDIIVPPLRRASKLIDKLFQVSVKRARKYQRLSLIGLALFVAVPFPGTGAYSGVLIAYVAGLDRGSSSLAIGMGVILAGVIMLLATLGILYIQGITPS</sequence>
<evidence type="ECO:0000313" key="2">
    <source>
        <dbReference type="EMBL" id="KUO39301.1"/>
    </source>
</evidence>
<comment type="caution">
    <text evidence="2">The sequence shown here is derived from an EMBL/GenBank/DDBJ whole genome shotgun (WGS) entry which is preliminary data.</text>
</comment>
<dbReference type="Pfam" id="PF06695">
    <property type="entry name" value="Sm_multidrug_ex"/>
    <property type="match status" value="1"/>
</dbReference>
<dbReference type="InterPro" id="IPR009577">
    <property type="entry name" value="Sm_multidrug_ex"/>
</dbReference>
<evidence type="ECO:0000313" key="3">
    <source>
        <dbReference type="Proteomes" id="UP000074294"/>
    </source>
</evidence>
<dbReference type="PANTHER" id="PTHR36007:SF2">
    <property type="entry name" value="TRANSPORT PROTEIN-RELATED"/>
    <property type="match status" value="1"/>
</dbReference>
<gene>
    <name evidence="2" type="ORF">APZ16_04720</name>
</gene>
<reference evidence="2 3" key="1">
    <citation type="journal article" date="2016" name="Nat. Microbiol.">
        <title>Genomic inference of the metabolism of cosmopolitan subsurface Archaea, Hadesarchaea.</title>
        <authorList>
            <person name="Baker B.J."/>
            <person name="Saw J.H."/>
            <person name="Lind A.E."/>
            <person name="Lazar C.S."/>
            <person name="Hinrichs K.-U."/>
            <person name="Teske A.P."/>
            <person name="Ettema T.J."/>
        </authorList>
    </citation>
    <scope>NUCLEOTIDE SEQUENCE [LARGE SCALE GENOMIC DNA]</scope>
</reference>
<name>A0A147JS39_HADYE</name>
<dbReference type="EMBL" id="LQMQ01000067">
    <property type="protein sequence ID" value="KUO39301.1"/>
    <property type="molecule type" value="Genomic_DNA"/>
</dbReference>
<dbReference type="AlphaFoldDB" id="A0A147JS39"/>
<keyword evidence="1" id="KW-0472">Membrane</keyword>